<dbReference type="Gene3D" id="1.25.10.10">
    <property type="entry name" value="Leucine-rich Repeat Variant"/>
    <property type="match status" value="1"/>
</dbReference>
<proteinExistence type="predicted"/>
<evidence type="ECO:0000313" key="2">
    <source>
        <dbReference type="Proteomes" id="UP000570823"/>
    </source>
</evidence>
<dbReference type="GO" id="GO:0016491">
    <property type="term" value="F:oxidoreductase activity"/>
    <property type="evidence" value="ECO:0007669"/>
    <property type="project" value="TreeGrafter"/>
</dbReference>
<name>A0A7K4HPM6_9EURY</name>
<dbReference type="RefSeq" id="WP_176788801.1">
    <property type="nucleotide sequence ID" value="NZ_JABXWR010000001.1"/>
</dbReference>
<dbReference type="Proteomes" id="UP000570823">
    <property type="component" value="Unassembled WGS sequence"/>
</dbReference>
<sequence>MAQMELLKKRPDLEELRMQHDIDGLVEILETHEEEGNRAALTLARMGDEAVEPLIKALKHKNEAIQWKAAMGLGEIGGPAVESLIQTIRTGERRVQLPALWALEQTGDERAVDFFIRVLDHKSEYCRQLAASSLLRIGTERGVQAANQRLNKESESFRGIVAEMIEGS</sequence>
<reference evidence="1 2" key="1">
    <citation type="submission" date="2020-06" db="EMBL/GenBank/DDBJ databases">
        <title>Methanofollis fontis sp. nov., a methanogen isolated from marine sediments near a cold seep at Four-Way Closure Ridge offshore southwestern Taiwan.</title>
        <authorList>
            <person name="Chen S.-C."/>
            <person name="Teng N.-H."/>
            <person name="Lin Y.-S."/>
            <person name="Lai M.-C."/>
            <person name="Chen H.-H."/>
            <person name="Wang C.-C."/>
        </authorList>
    </citation>
    <scope>NUCLEOTIDE SEQUENCE [LARGE SCALE GENOMIC DNA]</scope>
    <source>
        <strain evidence="1 2">DSM 2702</strain>
    </source>
</reference>
<dbReference type="InterPro" id="IPR004155">
    <property type="entry name" value="PBS_lyase_HEAT"/>
</dbReference>
<dbReference type="PANTHER" id="PTHR12697:SF5">
    <property type="entry name" value="DEOXYHYPUSINE HYDROXYLASE"/>
    <property type="match status" value="1"/>
</dbReference>
<protein>
    <submittedName>
        <fullName evidence="1">HEAT repeat domain-containing protein</fullName>
    </submittedName>
</protein>
<dbReference type="InterPro" id="IPR016024">
    <property type="entry name" value="ARM-type_fold"/>
</dbReference>
<keyword evidence="2" id="KW-1185">Reference proteome</keyword>
<gene>
    <name evidence="1" type="ORF">HWN36_07630</name>
</gene>
<dbReference type="OrthoDB" id="109564at2157"/>
<organism evidence="1 2">
    <name type="scientific">Methanofollis tationis</name>
    <dbReference type="NCBI Taxonomy" id="81417"/>
    <lineage>
        <taxon>Archaea</taxon>
        <taxon>Methanobacteriati</taxon>
        <taxon>Methanobacteriota</taxon>
        <taxon>Stenosarchaea group</taxon>
        <taxon>Methanomicrobia</taxon>
        <taxon>Methanomicrobiales</taxon>
        <taxon>Methanomicrobiaceae</taxon>
        <taxon>Methanofollis</taxon>
    </lineage>
</organism>
<comment type="caution">
    <text evidence="1">The sequence shown here is derived from an EMBL/GenBank/DDBJ whole genome shotgun (WGS) entry which is preliminary data.</text>
</comment>
<dbReference type="SUPFAM" id="SSF48371">
    <property type="entry name" value="ARM repeat"/>
    <property type="match status" value="1"/>
</dbReference>
<dbReference type="Pfam" id="PF13646">
    <property type="entry name" value="HEAT_2"/>
    <property type="match status" value="1"/>
</dbReference>
<dbReference type="AlphaFoldDB" id="A0A7K4HPM6"/>
<dbReference type="Pfam" id="PF03130">
    <property type="entry name" value="HEAT_PBS"/>
    <property type="match status" value="1"/>
</dbReference>
<evidence type="ECO:0000313" key="1">
    <source>
        <dbReference type="EMBL" id="NVO67179.1"/>
    </source>
</evidence>
<dbReference type="PANTHER" id="PTHR12697">
    <property type="entry name" value="PBS LYASE HEAT-LIKE PROTEIN"/>
    <property type="match status" value="1"/>
</dbReference>
<accession>A0A7K4HPM6</accession>
<dbReference type="InterPro" id="IPR011989">
    <property type="entry name" value="ARM-like"/>
</dbReference>
<dbReference type="EMBL" id="JABXWR010000001">
    <property type="protein sequence ID" value="NVO67179.1"/>
    <property type="molecule type" value="Genomic_DNA"/>
</dbReference>
<dbReference type="SMART" id="SM00567">
    <property type="entry name" value="EZ_HEAT"/>
    <property type="match status" value="4"/>
</dbReference>